<keyword evidence="3" id="KW-1185">Reference proteome</keyword>
<dbReference type="Proteomes" id="UP000276133">
    <property type="component" value="Unassembled WGS sequence"/>
</dbReference>
<sequence>MNKMNKTSKTSNKKLIFISTIHDKKGGSCRFIILLCVLQLGIIYTLKQVLFVGLFAKNYGKSNENEYGLIFCILQNVSNFEITLKKCKTREQEFLVEVQINKFSNKN</sequence>
<gene>
    <name evidence="2" type="ORF">BpHYR1_035753</name>
</gene>
<accession>A0A3M7ST45</accession>
<dbReference type="EMBL" id="REGN01000820">
    <property type="protein sequence ID" value="RNA38800.1"/>
    <property type="molecule type" value="Genomic_DNA"/>
</dbReference>
<protein>
    <recommendedName>
        <fullName evidence="4">Transmembrane protein</fullName>
    </recommendedName>
</protein>
<evidence type="ECO:0000313" key="2">
    <source>
        <dbReference type="EMBL" id="RNA38800.1"/>
    </source>
</evidence>
<proteinExistence type="predicted"/>
<reference evidence="2 3" key="1">
    <citation type="journal article" date="2018" name="Sci. Rep.">
        <title>Genomic signatures of local adaptation to the degree of environmental predictability in rotifers.</title>
        <authorList>
            <person name="Franch-Gras L."/>
            <person name="Hahn C."/>
            <person name="Garcia-Roger E.M."/>
            <person name="Carmona M.J."/>
            <person name="Serra M."/>
            <person name="Gomez A."/>
        </authorList>
    </citation>
    <scope>NUCLEOTIDE SEQUENCE [LARGE SCALE GENOMIC DNA]</scope>
    <source>
        <strain evidence="2">HYR1</strain>
    </source>
</reference>
<evidence type="ECO:0008006" key="4">
    <source>
        <dbReference type="Google" id="ProtNLM"/>
    </source>
</evidence>
<organism evidence="2 3">
    <name type="scientific">Brachionus plicatilis</name>
    <name type="common">Marine rotifer</name>
    <name type="synonym">Brachionus muelleri</name>
    <dbReference type="NCBI Taxonomy" id="10195"/>
    <lineage>
        <taxon>Eukaryota</taxon>
        <taxon>Metazoa</taxon>
        <taxon>Spiralia</taxon>
        <taxon>Gnathifera</taxon>
        <taxon>Rotifera</taxon>
        <taxon>Eurotatoria</taxon>
        <taxon>Monogononta</taxon>
        <taxon>Pseudotrocha</taxon>
        <taxon>Ploima</taxon>
        <taxon>Brachionidae</taxon>
        <taxon>Brachionus</taxon>
    </lineage>
</organism>
<evidence type="ECO:0000256" key="1">
    <source>
        <dbReference type="SAM" id="Phobius"/>
    </source>
</evidence>
<comment type="caution">
    <text evidence="2">The sequence shown here is derived from an EMBL/GenBank/DDBJ whole genome shotgun (WGS) entry which is preliminary data.</text>
</comment>
<keyword evidence="1" id="KW-0812">Transmembrane</keyword>
<feature type="transmembrane region" description="Helical" evidence="1">
    <location>
        <begin position="31"/>
        <end position="55"/>
    </location>
</feature>
<name>A0A3M7ST45_BRAPC</name>
<keyword evidence="1" id="KW-1133">Transmembrane helix</keyword>
<keyword evidence="1" id="KW-0472">Membrane</keyword>
<evidence type="ECO:0000313" key="3">
    <source>
        <dbReference type="Proteomes" id="UP000276133"/>
    </source>
</evidence>
<dbReference type="AlphaFoldDB" id="A0A3M7ST45"/>